<keyword evidence="3" id="KW-1185">Reference proteome</keyword>
<dbReference type="InterPro" id="IPR036689">
    <property type="entry name" value="ESAT-6-like_sf"/>
</dbReference>
<evidence type="ECO:0000313" key="3">
    <source>
        <dbReference type="Proteomes" id="UP001323798"/>
    </source>
</evidence>
<comment type="similarity">
    <text evidence="1">Belongs to the WXG100 family.</text>
</comment>
<gene>
    <name evidence="2" type="ORF">SM116_13760</name>
</gene>
<dbReference type="RefSeq" id="WP_320941542.1">
    <property type="nucleotide sequence ID" value="NZ_BAABEU010000005.1"/>
</dbReference>
<dbReference type="EMBL" id="CP139368">
    <property type="protein sequence ID" value="WPR88825.1"/>
    <property type="molecule type" value="Genomic_DNA"/>
</dbReference>
<sequence>MIFSVDSEQVLAATTAARGTADRLEAEASAMLAQLTQLQGSWTGVAAAAFQDVIDQWRITQRQVETSLAAITQALAAAGRQYADTEQAAVGLFR</sequence>
<organism evidence="2 3">
    <name type="scientific">Microbacterium rhizosphaerae</name>
    <dbReference type="NCBI Taxonomy" id="1678237"/>
    <lineage>
        <taxon>Bacteria</taxon>
        <taxon>Bacillati</taxon>
        <taxon>Actinomycetota</taxon>
        <taxon>Actinomycetes</taxon>
        <taxon>Micrococcales</taxon>
        <taxon>Microbacteriaceae</taxon>
        <taxon>Microbacterium</taxon>
    </lineage>
</organism>
<dbReference type="Proteomes" id="UP001323798">
    <property type="component" value="Chromosome"/>
</dbReference>
<protein>
    <recommendedName>
        <fullName evidence="1">ESAT-6-like protein</fullName>
    </recommendedName>
</protein>
<evidence type="ECO:0000256" key="1">
    <source>
        <dbReference type="RuleBase" id="RU362001"/>
    </source>
</evidence>
<accession>A0ABZ0SJ41</accession>
<proteinExistence type="inferred from homology"/>
<dbReference type="Pfam" id="PF06013">
    <property type="entry name" value="WXG100"/>
    <property type="match status" value="1"/>
</dbReference>
<dbReference type="SUPFAM" id="SSF140453">
    <property type="entry name" value="EsxAB dimer-like"/>
    <property type="match status" value="1"/>
</dbReference>
<dbReference type="InterPro" id="IPR010310">
    <property type="entry name" value="T7SS_ESAT-6-like"/>
</dbReference>
<dbReference type="Gene3D" id="1.10.287.1060">
    <property type="entry name" value="ESAT-6-like"/>
    <property type="match status" value="1"/>
</dbReference>
<name>A0ABZ0SJ41_9MICO</name>
<reference evidence="2 3" key="1">
    <citation type="submission" date="2023-11" db="EMBL/GenBank/DDBJ databases">
        <title>Genome sequence of Microbacterium rhizosphaerae KACC 19337.</title>
        <authorList>
            <person name="Choi H."/>
            <person name="Kim S."/>
            <person name="Kim Y."/>
            <person name="Kwon S.-W."/>
            <person name="Heo J."/>
        </authorList>
    </citation>
    <scope>NUCLEOTIDE SEQUENCE [LARGE SCALE GENOMIC DNA]</scope>
    <source>
        <strain evidence="2 3">KACC 19337</strain>
    </source>
</reference>
<dbReference type="NCBIfam" id="TIGR03930">
    <property type="entry name" value="WXG100_ESAT6"/>
    <property type="match status" value="1"/>
</dbReference>
<evidence type="ECO:0000313" key="2">
    <source>
        <dbReference type="EMBL" id="WPR88825.1"/>
    </source>
</evidence>